<protein>
    <submittedName>
        <fullName evidence="3">PEP-CTERM motif protein</fullName>
    </submittedName>
</protein>
<proteinExistence type="predicted"/>
<feature type="signal peptide" evidence="1">
    <location>
        <begin position="1"/>
        <end position="23"/>
    </location>
</feature>
<evidence type="ECO:0000256" key="1">
    <source>
        <dbReference type="SAM" id="SignalP"/>
    </source>
</evidence>
<keyword evidence="1" id="KW-0732">Signal</keyword>
<dbReference type="EMBL" id="CP036275">
    <property type="protein sequence ID" value="QDU36817.1"/>
    <property type="molecule type" value="Genomic_DNA"/>
</dbReference>
<evidence type="ECO:0000313" key="3">
    <source>
        <dbReference type="EMBL" id="QDU36817.1"/>
    </source>
</evidence>
<name>A0A517Z321_9PLAN</name>
<sequence length="183" mass="18525" precursor="true">MRTILTITAAAALLAVGAQSAQAHTRSFGFIPQTNGDVTFYIGTYDHGGTTPVTGSLTIDGTPYAFTTSYTNTTTTALGLTGGSTAPGTFFTTSPGWSAPSQVDFQSVTVSGLSSGSYTFGLTGTSGAHFDGSGPLPITTSVTVNSTAVPEPSSLALLGMGVAGLAAARRRRRKTSDEADNEA</sequence>
<organism evidence="3 4">
    <name type="scientific">Maioricimonas rarisocia</name>
    <dbReference type="NCBI Taxonomy" id="2528026"/>
    <lineage>
        <taxon>Bacteria</taxon>
        <taxon>Pseudomonadati</taxon>
        <taxon>Planctomycetota</taxon>
        <taxon>Planctomycetia</taxon>
        <taxon>Planctomycetales</taxon>
        <taxon>Planctomycetaceae</taxon>
        <taxon>Maioricimonas</taxon>
    </lineage>
</organism>
<dbReference type="AlphaFoldDB" id="A0A517Z321"/>
<reference evidence="3 4" key="1">
    <citation type="submission" date="2019-02" db="EMBL/GenBank/DDBJ databases">
        <title>Deep-cultivation of Planctomycetes and their phenomic and genomic characterization uncovers novel biology.</title>
        <authorList>
            <person name="Wiegand S."/>
            <person name="Jogler M."/>
            <person name="Boedeker C."/>
            <person name="Pinto D."/>
            <person name="Vollmers J."/>
            <person name="Rivas-Marin E."/>
            <person name="Kohn T."/>
            <person name="Peeters S.H."/>
            <person name="Heuer A."/>
            <person name="Rast P."/>
            <person name="Oberbeckmann S."/>
            <person name="Bunk B."/>
            <person name="Jeske O."/>
            <person name="Meyerdierks A."/>
            <person name="Storesund J.E."/>
            <person name="Kallscheuer N."/>
            <person name="Luecker S."/>
            <person name="Lage O.M."/>
            <person name="Pohl T."/>
            <person name="Merkel B.J."/>
            <person name="Hornburger P."/>
            <person name="Mueller R.-W."/>
            <person name="Bruemmer F."/>
            <person name="Labrenz M."/>
            <person name="Spormann A.M."/>
            <person name="Op den Camp H."/>
            <person name="Overmann J."/>
            <person name="Amann R."/>
            <person name="Jetten M.S.M."/>
            <person name="Mascher T."/>
            <person name="Medema M.H."/>
            <person name="Devos D.P."/>
            <person name="Kaster A.-K."/>
            <person name="Ovreas L."/>
            <person name="Rohde M."/>
            <person name="Galperin M.Y."/>
            <person name="Jogler C."/>
        </authorList>
    </citation>
    <scope>NUCLEOTIDE SEQUENCE [LARGE SCALE GENOMIC DNA]</scope>
    <source>
        <strain evidence="3 4">Mal4</strain>
    </source>
</reference>
<dbReference type="Proteomes" id="UP000320496">
    <property type="component" value="Chromosome"/>
</dbReference>
<accession>A0A517Z321</accession>
<feature type="domain" description="Ice-binding protein C-terminal" evidence="2">
    <location>
        <begin position="148"/>
        <end position="171"/>
    </location>
</feature>
<evidence type="ECO:0000313" key="4">
    <source>
        <dbReference type="Proteomes" id="UP000320496"/>
    </source>
</evidence>
<dbReference type="RefSeq" id="WP_197444112.1">
    <property type="nucleotide sequence ID" value="NZ_CP036275.1"/>
</dbReference>
<dbReference type="KEGG" id="mri:Mal4_11150"/>
<dbReference type="Pfam" id="PF07589">
    <property type="entry name" value="PEP-CTERM"/>
    <property type="match status" value="1"/>
</dbReference>
<feature type="chain" id="PRO_5022217119" evidence="1">
    <location>
        <begin position="24"/>
        <end position="183"/>
    </location>
</feature>
<keyword evidence="4" id="KW-1185">Reference proteome</keyword>
<evidence type="ECO:0000259" key="2">
    <source>
        <dbReference type="Pfam" id="PF07589"/>
    </source>
</evidence>
<dbReference type="InterPro" id="IPR013424">
    <property type="entry name" value="Ice-binding_C"/>
</dbReference>
<gene>
    <name evidence="3" type="ORF">Mal4_11150</name>
</gene>
<dbReference type="NCBIfam" id="TIGR02595">
    <property type="entry name" value="PEP_CTERM"/>
    <property type="match status" value="1"/>
</dbReference>